<evidence type="ECO:0000259" key="10">
    <source>
        <dbReference type="Pfam" id="PF09976"/>
    </source>
</evidence>
<dbReference type="InterPro" id="IPR018704">
    <property type="entry name" value="SecYEG/CpoB_TPR"/>
</dbReference>
<dbReference type="Proteomes" id="UP000186878">
    <property type="component" value="Unassembled WGS sequence"/>
</dbReference>
<reference evidence="11 12" key="1">
    <citation type="submission" date="2016-12" db="EMBL/GenBank/DDBJ databases">
        <title>Draft genome sequences of strains Salinicola socius SMB35, Salinicola sp. MH3R3-1 and Chromohalobacter sp. SMB17 from the Verkhnekamsk potash mining region of Russia.</title>
        <authorList>
            <person name="Mavrodi D.V."/>
            <person name="Olsson B.E."/>
            <person name="Korsakova E.S."/>
            <person name="Pyankova A."/>
            <person name="Mavrodi O.V."/>
            <person name="Plotnikova E.G."/>
        </authorList>
    </citation>
    <scope>NUCLEOTIDE SEQUENCE [LARGE SCALE GENOMIC DNA]</scope>
    <source>
        <strain evidence="11 12">SMB35</strain>
    </source>
</reference>
<accession>A0A1Q8STQ9</accession>
<comment type="similarity">
    <text evidence="7">Belongs to the YfgM family.</text>
</comment>
<dbReference type="PANTHER" id="PTHR38035">
    <property type="entry name" value="UPF0070 PROTEIN YFGM"/>
    <property type="match status" value="1"/>
</dbReference>
<dbReference type="PANTHER" id="PTHR38035:SF1">
    <property type="entry name" value="ANCILLARY SECYEG TRANSLOCON SUBUNIT"/>
    <property type="match status" value="1"/>
</dbReference>
<name>A0A1Q8STQ9_9GAMM</name>
<evidence type="ECO:0000256" key="1">
    <source>
        <dbReference type="ARBA" id="ARBA00004401"/>
    </source>
</evidence>
<evidence type="ECO:0000256" key="9">
    <source>
        <dbReference type="SAM" id="Phobius"/>
    </source>
</evidence>
<evidence type="ECO:0000256" key="8">
    <source>
        <dbReference type="ARBA" id="ARBA00024235"/>
    </source>
</evidence>
<dbReference type="OrthoDB" id="9789675at2"/>
<dbReference type="STRING" id="404433.BTW07_08420"/>
<evidence type="ECO:0000256" key="3">
    <source>
        <dbReference type="ARBA" id="ARBA00022692"/>
    </source>
</evidence>
<dbReference type="GO" id="GO:0044877">
    <property type="term" value="F:protein-containing complex binding"/>
    <property type="evidence" value="ECO:0007669"/>
    <property type="project" value="InterPro"/>
</dbReference>
<protein>
    <recommendedName>
        <fullName evidence="8">Ancillary SecYEG translocon subunit</fullName>
    </recommendedName>
</protein>
<evidence type="ECO:0000256" key="2">
    <source>
        <dbReference type="ARBA" id="ARBA00022475"/>
    </source>
</evidence>
<keyword evidence="12" id="KW-1185">Reference proteome</keyword>
<dbReference type="InterPro" id="IPR011990">
    <property type="entry name" value="TPR-like_helical_dom_sf"/>
</dbReference>
<dbReference type="GO" id="GO:0005886">
    <property type="term" value="C:plasma membrane"/>
    <property type="evidence" value="ECO:0007669"/>
    <property type="project" value="UniProtKB-SubCell"/>
</dbReference>
<evidence type="ECO:0000313" key="12">
    <source>
        <dbReference type="Proteomes" id="UP000186878"/>
    </source>
</evidence>
<evidence type="ECO:0000313" key="11">
    <source>
        <dbReference type="EMBL" id="OLO04803.1"/>
    </source>
</evidence>
<keyword evidence="3 9" id="KW-0812">Transmembrane</keyword>
<comment type="subcellular location">
    <subcellularLocation>
        <location evidence="1">Cell membrane</location>
        <topology evidence="1">Single-pass type II membrane protein</topology>
    </subcellularLocation>
</comment>
<evidence type="ECO:0000256" key="7">
    <source>
        <dbReference type="ARBA" id="ARBA00024197"/>
    </source>
</evidence>
<dbReference type="AlphaFoldDB" id="A0A1Q8STQ9"/>
<keyword evidence="2" id="KW-1003">Cell membrane</keyword>
<dbReference type="Gene3D" id="1.25.40.10">
    <property type="entry name" value="Tetratricopeptide repeat domain"/>
    <property type="match status" value="1"/>
</dbReference>
<keyword evidence="6" id="KW-0143">Chaperone</keyword>
<keyword evidence="5 9" id="KW-0472">Membrane</keyword>
<comment type="caution">
    <text evidence="11">The sequence shown here is derived from an EMBL/GenBank/DDBJ whole genome shotgun (WGS) entry which is preliminary data.</text>
</comment>
<proteinExistence type="inferred from homology"/>
<keyword evidence="4 9" id="KW-1133">Transmembrane helix</keyword>
<feature type="domain" description="Ancillary SecYEG translocon subunit/Cell division coordinator CpoB TPR" evidence="10">
    <location>
        <begin position="15"/>
        <end position="213"/>
    </location>
</feature>
<evidence type="ECO:0000256" key="4">
    <source>
        <dbReference type="ARBA" id="ARBA00022989"/>
    </source>
</evidence>
<sequence>MAELRTEEEQLDAIKQWWKANGSALLVGIVIAAAGVFGWQAWQRYQEGQSAEASNAYQQLIAIASSDTLDDNARTQAFDLADGLQSDHGGTLYADLAGLLEAKIAVNADDNDRALKALKDVIDNSDRPYMQGLARIDLARLQIASDDPDTALDTLGDSVPGALEAQRQNVLGDAYTALERPEDARNAYQQAQTLAQDADQTIYGLQLKLDDLGAEDAT</sequence>
<dbReference type="RefSeq" id="WP_075569703.1">
    <property type="nucleotide sequence ID" value="NZ_MSDO01000009.1"/>
</dbReference>
<gene>
    <name evidence="11" type="ORF">BTW07_08420</name>
</gene>
<organism evidence="11 12">
    <name type="scientific">Salinicola socius</name>
    <dbReference type="NCBI Taxonomy" id="404433"/>
    <lineage>
        <taxon>Bacteria</taxon>
        <taxon>Pseudomonadati</taxon>
        <taxon>Pseudomonadota</taxon>
        <taxon>Gammaproteobacteria</taxon>
        <taxon>Oceanospirillales</taxon>
        <taxon>Halomonadaceae</taxon>
        <taxon>Salinicola</taxon>
    </lineage>
</organism>
<evidence type="ECO:0000256" key="6">
    <source>
        <dbReference type="ARBA" id="ARBA00023186"/>
    </source>
</evidence>
<feature type="transmembrane region" description="Helical" evidence="9">
    <location>
        <begin position="20"/>
        <end position="39"/>
    </location>
</feature>
<dbReference type="PIRSF" id="PIRSF006170">
    <property type="entry name" value="YfgM"/>
    <property type="match status" value="1"/>
</dbReference>
<dbReference type="SUPFAM" id="SSF48452">
    <property type="entry name" value="TPR-like"/>
    <property type="match status" value="1"/>
</dbReference>
<evidence type="ECO:0000256" key="5">
    <source>
        <dbReference type="ARBA" id="ARBA00023136"/>
    </source>
</evidence>
<dbReference type="Pfam" id="PF09976">
    <property type="entry name" value="TPR_21"/>
    <property type="match status" value="1"/>
</dbReference>
<dbReference type="EMBL" id="MSDO01000009">
    <property type="protein sequence ID" value="OLO04803.1"/>
    <property type="molecule type" value="Genomic_DNA"/>
</dbReference>
<dbReference type="InterPro" id="IPR026039">
    <property type="entry name" value="YfgM"/>
</dbReference>